<gene>
    <name evidence="1" type="ORF">BpHYR1_013655</name>
</gene>
<protein>
    <submittedName>
        <fullName evidence="1">Uncharacterized protein</fullName>
    </submittedName>
</protein>
<organism evidence="1 2">
    <name type="scientific">Brachionus plicatilis</name>
    <name type="common">Marine rotifer</name>
    <name type="synonym">Brachionus muelleri</name>
    <dbReference type="NCBI Taxonomy" id="10195"/>
    <lineage>
        <taxon>Eukaryota</taxon>
        <taxon>Metazoa</taxon>
        <taxon>Spiralia</taxon>
        <taxon>Gnathifera</taxon>
        <taxon>Rotifera</taxon>
        <taxon>Eurotatoria</taxon>
        <taxon>Monogononta</taxon>
        <taxon>Pseudotrocha</taxon>
        <taxon>Ploima</taxon>
        <taxon>Brachionidae</taxon>
        <taxon>Brachionus</taxon>
    </lineage>
</organism>
<reference evidence="1 2" key="1">
    <citation type="journal article" date="2018" name="Sci. Rep.">
        <title>Genomic signatures of local adaptation to the degree of environmental predictability in rotifers.</title>
        <authorList>
            <person name="Franch-Gras L."/>
            <person name="Hahn C."/>
            <person name="Garcia-Roger E.M."/>
            <person name="Carmona M.J."/>
            <person name="Serra M."/>
            <person name="Gomez A."/>
        </authorList>
    </citation>
    <scope>NUCLEOTIDE SEQUENCE [LARGE SCALE GENOMIC DNA]</scope>
    <source>
        <strain evidence="1">HYR1</strain>
    </source>
</reference>
<evidence type="ECO:0000313" key="2">
    <source>
        <dbReference type="Proteomes" id="UP000276133"/>
    </source>
</evidence>
<accession>A0A3M7SXL9</accession>
<name>A0A3M7SXL9_BRAPC</name>
<sequence>MVIPFLTPKIRILFTDFYHQLKYESGFFNKFLFENFAKKYMFKEGRLSAVKTKLIQICFSFKKIGFENKRGRKLKAKDWYEKNRK</sequence>
<evidence type="ECO:0000313" key="1">
    <source>
        <dbReference type="EMBL" id="RNA40437.1"/>
    </source>
</evidence>
<dbReference type="EMBL" id="REGN01000642">
    <property type="protein sequence ID" value="RNA40437.1"/>
    <property type="molecule type" value="Genomic_DNA"/>
</dbReference>
<comment type="caution">
    <text evidence="1">The sequence shown here is derived from an EMBL/GenBank/DDBJ whole genome shotgun (WGS) entry which is preliminary data.</text>
</comment>
<dbReference type="AlphaFoldDB" id="A0A3M7SXL9"/>
<keyword evidence="2" id="KW-1185">Reference proteome</keyword>
<dbReference type="Proteomes" id="UP000276133">
    <property type="component" value="Unassembled WGS sequence"/>
</dbReference>
<proteinExistence type="predicted"/>